<comment type="caution">
    <text evidence="4">The sequence shown here is derived from an EMBL/GenBank/DDBJ whole genome shotgun (WGS) entry which is preliminary data.</text>
</comment>
<evidence type="ECO:0000256" key="1">
    <source>
        <dbReference type="ARBA" id="ARBA00006964"/>
    </source>
</evidence>
<reference evidence="4" key="1">
    <citation type="submission" date="2016-12" db="EMBL/GenBank/DDBJ databases">
        <authorList>
            <person name="Moulin L."/>
        </authorList>
    </citation>
    <scope>NUCLEOTIDE SEQUENCE [LARGE SCALE GENOMIC DNA]</scope>
    <source>
        <strain evidence="4">STM 7183</strain>
    </source>
</reference>
<dbReference type="PANTHER" id="PTHR13799:SF14">
    <property type="entry name" value="GTP CYCLOHYDROLASE 1 TYPE 2 HOMOLOG"/>
    <property type="match status" value="1"/>
</dbReference>
<dbReference type="Proteomes" id="UP000195569">
    <property type="component" value="Unassembled WGS sequence"/>
</dbReference>
<dbReference type="NCBIfam" id="TIGR00486">
    <property type="entry name" value="YbgI_SA1388"/>
    <property type="match status" value="1"/>
</dbReference>
<dbReference type="GO" id="GO:0046872">
    <property type="term" value="F:metal ion binding"/>
    <property type="evidence" value="ECO:0007669"/>
    <property type="project" value="UniProtKB-KW"/>
</dbReference>
<protein>
    <submittedName>
        <fullName evidence="4">GTP cyclohydrolase 1 type 2</fullName>
        <ecNumber evidence="4">3.5.4.16</ecNumber>
    </submittedName>
</protein>
<sequence>MDRIELELYLNNLLETSRFKDYCPNGLQVEGRRKIDKIATGVTASLAFLEAALEWGADAVLVHHGYFWRNEPPQITGRKYQRLKALIANDLSLFAFHLPLDDHPVYGNNAQLGAKLGLIGESRFGENDIGWMTTLPMPITLAHFAAQVEHTLARAPLVLGDPDQDLRRVAWCTGAAQGYFDAAIEAGADVYLTGEISEPITHMSVESGVAFLAAGHHATERYGVQALGAHLSEQFEIEHLFIDIHNPV</sequence>
<evidence type="ECO:0000313" key="5">
    <source>
        <dbReference type="Proteomes" id="UP000195569"/>
    </source>
</evidence>
<feature type="binding site" evidence="3">
    <location>
        <position position="101"/>
    </location>
    <ligand>
        <name>a divalent metal cation</name>
        <dbReference type="ChEBI" id="CHEBI:60240"/>
        <label>1</label>
    </ligand>
</feature>
<evidence type="ECO:0000313" key="4">
    <source>
        <dbReference type="EMBL" id="SIT44754.1"/>
    </source>
</evidence>
<keyword evidence="5" id="KW-1185">Reference proteome</keyword>
<dbReference type="InterPro" id="IPR002678">
    <property type="entry name" value="DUF34/NIF3"/>
</dbReference>
<dbReference type="Gene3D" id="3.40.1390.30">
    <property type="entry name" value="NIF3 (NGG1p interacting factor 3)-like"/>
    <property type="match status" value="2"/>
</dbReference>
<dbReference type="InterPro" id="IPR036069">
    <property type="entry name" value="DUF34/NIF3_sf"/>
</dbReference>
<name>A0A1N7SBG5_9BURK</name>
<feature type="binding site" evidence="3">
    <location>
        <position position="64"/>
    </location>
    <ligand>
        <name>a divalent metal cation</name>
        <dbReference type="ChEBI" id="CHEBI:60240"/>
        <label>2</label>
    </ligand>
</feature>
<proteinExistence type="inferred from homology"/>
<evidence type="ECO:0000256" key="2">
    <source>
        <dbReference type="ARBA" id="ARBA00022723"/>
    </source>
</evidence>
<dbReference type="RefSeq" id="WP_087736356.1">
    <property type="nucleotide sequence ID" value="NZ_CYGY02000043.1"/>
</dbReference>
<feature type="binding site" evidence="3">
    <location>
        <position position="216"/>
    </location>
    <ligand>
        <name>a divalent metal cation</name>
        <dbReference type="ChEBI" id="CHEBI:60240"/>
        <label>1</label>
    </ligand>
</feature>
<feature type="binding site" evidence="3">
    <location>
        <position position="220"/>
    </location>
    <ligand>
        <name>a divalent metal cation</name>
        <dbReference type="ChEBI" id="CHEBI:60240"/>
        <label>1</label>
    </ligand>
</feature>
<keyword evidence="2 3" id="KW-0479">Metal-binding</keyword>
<dbReference type="Pfam" id="PF01784">
    <property type="entry name" value="DUF34_NIF3"/>
    <property type="match status" value="1"/>
</dbReference>
<dbReference type="OrthoDB" id="9800881at2"/>
<dbReference type="PANTHER" id="PTHR13799">
    <property type="entry name" value="NGG1 INTERACTING FACTOR 3"/>
    <property type="match status" value="1"/>
</dbReference>
<dbReference type="AlphaFoldDB" id="A0A1N7SBG5"/>
<evidence type="ECO:0000256" key="3">
    <source>
        <dbReference type="PIRSR" id="PIRSR602678-1"/>
    </source>
</evidence>
<dbReference type="GO" id="GO:0005737">
    <property type="term" value="C:cytoplasm"/>
    <property type="evidence" value="ECO:0007669"/>
    <property type="project" value="TreeGrafter"/>
</dbReference>
<dbReference type="GO" id="GO:0003934">
    <property type="term" value="F:GTP cyclohydrolase I activity"/>
    <property type="evidence" value="ECO:0007669"/>
    <property type="project" value="UniProtKB-EC"/>
</dbReference>
<gene>
    <name evidence="4" type="ORF">BN2476_430021</name>
</gene>
<organism evidence="4 5">
    <name type="scientific">Paraburkholderia piptadeniae</name>
    <dbReference type="NCBI Taxonomy" id="1701573"/>
    <lineage>
        <taxon>Bacteria</taxon>
        <taxon>Pseudomonadati</taxon>
        <taxon>Pseudomonadota</taxon>
        <taxon>Betaproteobacteria</taxon>
        <taxon>Burkholderiales</taxon>
        <taxon>Burkholderiaceae</taxon>
        <taxon>Paraburkholderia</taxon>
    </lineage>
</organism>
<accession>A0A1N7SBG5</accession>
<dbReference type="SUPFAM" id="SSF102705">
    <property type="entry name" value="NIF3 (NGG1p interacting factor 3)-like"/>
    <property type="match status" value="1"/>
</dbReference>
<feature type="binding site" evidence="3">
    <location>
        <position position="63"/>
    </location>
    <ligand>
        <name>a divalent metal cation</name>
        <dbReference type="ChEBI" id="CHEBI:60240"/>
        <label>1</label>
    </ligand>
</feature>
<comment type="similarity">
    <text evidence="1">Belongs to the GTP cyclohydrolase I type 2/NIF3 family.</text>
</comment>
<dbReference type="EC" id="3.5.4.16" evidence="4"/>
<keyword evidence="4" id="KW-0378">Hydrolase</keyword>
<dbReference type="EMBL" id="CYGY02000043">
    <property type="protein sequence ID" value="SIT44754.1"/>
    <property type="molecule type" value="Genomic_DNA"/>
</dbReference>